<evidence type="ECO:0000313" key="2">
    <source>
        <dbReference type="EMBL" id="MZP30080.1"/>
    </source>
</evidence>
<gene>
    <name evidence="2" type="ORF">GTO91_10215</name>
</gene>
<comment type="caution">
    <text evidence="2">The sequence shown here is derived from an EMBL/GenBank/DDBJ whole genome shotgun (WGS) entry which is preliminary data.</text>
</comment>
<dbReference type="EMBL" id="WXEY01000009">
    <property type="protein sequence ID" value="MZP30080.1"/>
    <property type="molecule type" value="Genomic_DNA"/>
</dbReference>
<dbReference type="SUPFAM" id="SSF52968">
    <property type="entry name" value="B12-dependent dehydatase associated subunit"/>
    <property type="match status" value="1"/>
</dbReference>
<reference evidence="2 3" key="1">
    <citation type="submission" date="2020-01" db="EMBL/GenBank/DDBJ databases">
        <title>Whole-genome sequence of Heliobacterium undosum DSM 13378.</title>
        <authorList>
            <person name="Kyndt J.A."/>
            <person name="Meyer T.E."/>
        </authorList>
    </citation>
    <scope>NUCLEOTIDE SEQUENCE [LARGE SCALE GENOMIC DNA]</scope>
    <source>
        <strain evidence="2 3">DSM 13378</strain>
    </source>
</reference>
<dbReference type="InterPro" id="IPR003208">
    <property type="entry name" value="Dehydtase/Dehydtase_re"/>
</dbReference>
<organism evidence="2 3">
    <name type="scientific">Heliomicrobium undosum</name>
    <dbReference type="NCBI Taxonomy" id="121734"/>
    <lineage>
        <taxon>Bacteria</taxon>
        <taxon>Bacillati</taxon>
        <taxon>Bacillota</taxon>
        <taxon>Clostridia</taxon>
        <taxon>Eubacteriales</taxon>
        <taxon>Heliobacteriaceae</taxon>
        <taxon>Heliomicrobium</taxon>
    </lineage>
</organism>
<keyword evidence="3" id="KW-1185">Reference proteome</keyword>
<name>A0A845L5Y1_9FIRM</name>
<evidence type="ECO:0008006" key="4">
    <source>
        <dbReference type="Google" id="ProtNLM"/>
    </source>
</evidence>
<dbReference type="Pfam" id="PF02288">
    <property type="entry name" value="Dehydratase_MU"/>
    <property type="match status" value="1"/>
</dbReference>
<protein>
    <recommendedName>
        <fullName evidence="4">Dehydratase medium subunit</fullName>
    </recommendedName>
</protein>
<dbReference type="OrthoDB" id="308037at2"/>
<feature type="region of interest" description="Disordered" evidence="1">
    <location>
        <begin position="184"/>
        <end position="207"/>
    </location>
</feature>
<sequence>MSNERAPARPSVIIFYAPHDGCQRKLRELNAGLEEEGIPAASRTVETGDLSQIAHQAAHASQLGVGISVIGGLGMCIHHRRLPENRPLFLLDETGRPADWRRFGYNAARLVKGTAFKLESDPELAIRSGKGDKAAGAAGATGRAESSLSNIADSTIGAAQSGVEEPLDQVIARIVAKILAEQGPMQGKASNQGEAKGVNPWSKMPWG</sequence>
<dbReference type="InterPro" id="IPR010254">
    <property type="entry name" value="B12-dep_deHydtase_bsu"/>
</dbReference>
<evidence type="ECO:0000313" key="3">
    <source>
        <dbReference type="Proteomes" id="UP000463470"/>
    </source>
</evidence>
<dbReference type="AlphaFoldDB" id="A0A845L5Y1"/>
<proteinExistence type="predicted"/>
<dbReference type="Proteomes" id="UP000463470">
    <property type="component" value="Unassembled WGS sequence"/>
</dbReference>
<accession>A0A845L5Y1</accession>
<evidence type="ECO:0000256" key="1">
    <source>
        <dbReference type="SAM" id="MobiDB-lite"/>
    </source>
</evidence>
<dbReference type="RefSeq" id="WP_161258611.1">
    <property type="nucleotide sequence ID" value="NZ_WXEY01000009.1"/>
</dbReference>
<dbReference type="Gene3D" id="3.40.50.10150">
    <property type="entry name" value="B12-dependent dehydatase associated subunit"/>
    <property type="match status" value="1"/>
</dbReference>